<sequence length="142" mass="16261">MATHELFHTIHQLSRELTKLINQTLQPFGLYSAQWAVLFVLKEEGSMSQSDLCEYLAVEAPPMTRTIQRLIKQDYVRYTQGADKRVKMIHLTEKAETAYPEWEQAVLSANEKLLAGMPDEKRIVMQTLLASWLGTLKGVSHE</sequence>
<evidence type="ECO:0000256" key="1">
    <source>
        <dbReference type="ARBA" id="ARBA00023015"/>
    </source>
</evidence>
<dbReference type="PROSITE" id="PS50995">
    <property type="entry name" value="HTH_MARR_2"/>
    <property type="match status" value="1"/>
</dbReference>
<proteinExistence type="predicted"/>
<dbReference type="EMBL" id="MSFI01000006">
    <property type="protein sequence ID" value="OMP68030.1"/>
    <property type="molecule type" value="Genomic_DNA"/>
</dbReference>
<keyword evidence="6" id="KW-1185">Reference proteome</keyword>
<name>A0A1V2AAQ3_9BACI</name>
<dbReference type="Pfam" id="PF12802">
    <property type="entry name" value="MarR_2"/>
    <property type="match status" value="1"/>
</dbReference>
<reference evidence="5 6" key="1">
    <citation type="submission" date="2016-12" db="EMBL/GenBank/DDBJ databases">
        <title>Domibacillus sp. SAB 38T whole genome sequencing.</title>
        <authorList>
            <person name="Verma A."/>
            <person name="Ojha A.K."/>
            <person name="Krishnamurthi S."/>
        </authorList>
    </citation>
    <scope>NUCLEOTIDE SEQUENCE [LARGE SCALE GENOMIC DNA]</scope>
    <source>
        <strain evidence="5 6">SAB 38</strain>
    </source>
</reference>
<dbReference type="Proteomes" id="UP000188613">
    <property type="component" value="Unassembled WGS sequence"/>
</dbReference>
<accession>A0A1V2AAQ3</accession>
<keyword evidence="1" id="KW-0805">Transcription regulation</keyword>
<dbReference type="InterPro" id="IPR036388">
    <property type="entry name" value="WH-like_DNA-bd_sf"/>
</dbReference>
<evidence type="ECO:0000256" key="3">
    <source>
        <dbReference type="ARBA" id="ARBA00023163"/>
    </source>
</evidence>
<dbReference type="STRING" id="1714355.BTO28_03490"/>
<organism evidence="5 6">
    <name type="scientific">Domibacillus epiphyticus</name>
    <dbReference type="NCBI Taxonomy" id="1714355"/>
    <lineage>
        <taxon>Bacteria</taxon>
        <taxon>Bacillati</taxon>
        <taxon>Bacillota</taxon>
        <taxon>Bacilli</taxon>
        <taxon>Bacillales</taxon>
        <taxon>Bacillaceae</taxon>
        <taxon>Domibacillus</taxon>
    </lineage>
</organism>
<dbReference type="SUPFAM" id="SSF46785">
    <property type="entry name" value="Winged helix' DNA-binding domain"/>
    <property type="match status" value="1"/>
</dbReference>
<feature type="domain" description="HTH marR-type" evidence="4">
    <location>
        <begin position="3"/>
        <end position="134"/>
    </location>
</feature>
<dbReference type="Gene3D" id="1.10.10.10">
    <property type="entry name" value="Winged helix-like DNA-binding domain superfamily/Winged helix DNA-binding domain"/>
    <property type="match status" value="1"/>
</dbReference>
<keyword evidence="2" id="KW-0238">DNA-binding</keyword>
<dbReference type="PANTHER" id="PTHR42756:SF1">
    <property type="entry name" value="TRANSCRIPTIONAL REPRESSOR OF EMRAB OPERON"/>
    <property type="match status" value="1"/>
</dbReference>
<gene>
    <name evidence="5" type="ORF">BTO28_03490</name>
</gene>
<dbReference type="GO" id="GO:0003677">
    <property type="term" value="F:DNA binding"/>
    <property type="evidence" value="ECO:0007669"/>
    <property type="project" value="UniProtKB-KW"/>
</dbReference>
<dbReference type="GO" id="GO:0003700">
    <property type="term" value="F:DNA-binding transcription factor activity"/>
    <property type="evidence" value="ECO:0007669"/>
    <property type="project" value="InterPro"/>
</dbReference>
<evidence type="ECO:0000313" key="6">
    <source>
        <dbReference type="Proteomes" id="UP000188613"/>
    </source>
</evidence>
<dbReference type="PANTHER" id="PTHR42756">
    <property type="entry name" value="TRANSCRIPTIONAL REGULATOR, MARR"/>
    <property type="match status" value="1"/>
</dbReference>
<dbReference type="OrthoDB" id="1904211at2"/>
<evidence type="ECO:0000256" key="2">
    <source>
        <dbReference type="ARBA" id="ARBA00023125"/>
    </source>
</evidence>
<protein>
    <submittedName>
        <fullName evidence="5">MarR family transcriptional regulator</fullName>
    </submittedName>
</protein>
<comment type="caution">
    <text evidence="5">The sequence shown here is derived from an EMBL/GenBank/DDBJ whole genome shotgun (WGS) entry which is preliminary data.</text>
</comment>
<dbReference type="RefSeq" id="WP_076764080.1">
    <property type="nucleotide sequence ID" value="NZ_MSFI01000006.1"/>
</dbReference>
<dbReference type="AlphaFoldDB" id="A0A1V2AAQ3"/>
<evidence type="ECO:0000313" key="5">
    <source>
        <dbReference type="EMBL" id="OMP68030.1"/>
    </source>
</evidence>
<evidence type="ECO:0000259" key="4">
    <source>
        <dbReference type="PROSITE" id="PS50995"/>
    </source>
</evidence>
<keyword evidence="3" id="KW-0804">Transcription</keyword>
<dbReference type="SMART" id="SM00347">
    <property type="entry name" value="HTH_MARR"/>
    <property type="match status" value="1"/>
</dbReference>
<dbReference type="InterPro" id="IPR000835">
    <property type="entry name" value="HTH_MarR-typ"/>
</dbReference>
<dbReference type="InterPro" id="IPR036390">
    <property type="entry name" value="WH_DNA-bd_sf"/>
</dbReference>